<reference evidence="1 2" key="1">
    <citation type="journal article" date="2015" name="Stand. Genomic Sci.">
        <title>High quality draft genome sequence of the moderately halophilic bacterium Pontibacillus yanchengensis Y32(T) and comparison among Pontibacillus genomes.</title>
        <authorList>
            <person name="Huang J."/>
            <person name="Qiao Z.X."/>
            <person name="Tang J.W."/>
            <person name="Wang G."/>
        </authorList>
    </citation>
    <scope>NUCLEOTIDE SEQUENCE [LARGE SCALE GENOMIC DNA]</scope>
    <source>
        <strain evidence="1 2">Y32</strain>
    </source>
</reference>
<comment type="caution">
    <text evidence="1">The sequence shown here is derived from an EMBL/GenBank/DDBJ whole genome shotgun (WGS) entry which is preliminary data.</text>
</comment>
<name>A0A0A2TD28_9BACI</name>
<evidence type="ECO:0008006" key="3">
    <source>
        <dbReference type="Google" id="ProtNLM"/>
    </source>
</evidence>
<dbReference type="RefSeq" id="WP_036821351.1">
    <property type="nucleotide sequence ID" value="NZ_AVBF01000041.1"/>
</dbReference>
<gene>
    <name evidence="1" type="ORF">N782_06280</name>
</gene>
<evidence type="ECO:0000313" key="2">
    <source>
        <dbReference type="Proteomes" id="UP000030147"/>
    </source>
</evidence>
<dbReference type="EMBL" id="AVBF01000041">
    <property type="protein sequence ID" value="KGP71996.1"/>
    <property type="molecule type" value="Genomic_DNA"/>
</dbReference>
<accession>A0A0A2TD28</accession>
<dbReference type="OrthoDB" id="2970403at2"/>
<organism evidence="1 2">
    <name type="scientific">Pontibacillus yanchengensis Y32</name>
    <dbReference type="NCBI Taxonomy" id="1385514"/>
    <lineage>
        <taxon>Bacteria</taxon>
        <taxon>Bacillati</taxon>
        <taxon>Bacillota</taxon>
        <taxon>Bacilli</taxon>
        <taxon>Bacillales</taxon>
        <taxon>Bacillaceae</taxon>
        <taxon>Pontibacillus</taxon>
    </lineage>
</organism>
<protein>
    <recommendedName>
        <fullName evidence="3">N-acetyltransferase domain-containing protein</fullName>
    </recommendedName>
</protein>
<dbReference type="AlphaFoldDB" id="A0A0A2TD28"/>
<keyword evidence="2" id="KW-1185">Reference proteome</keyword>
<dbReference type="Proteomes" id="UP000030147">
    <property type="component" value="Unassembled WGS sequence"/>
</dbReference>
<dbReference type="eggNOG" id="ENOG5033FAZ">
    <property type="taxonomic scope" value="Bacteria"/>
</dbReference>
<evidence type="ECO:0000313" key="1">
    <source>
        <dbReference type="EMBL" id="KGP71996.1"/>
    </source>
</evidence>
<dbReference type="STRING" id="1385514.N782_06280"/>
<sequence length="142" mass="16629">MLEVTRATEYDEGTFTAFFGENADQLKEQQQLYTYGHYVEIHNEKKGFFALVPVDNRSYWLRTLYLTPDMNPNFILTLFEVLHAYIEENGMENVYVHCHQPALRTLLEAQQFVEVDDATIPPQLEAPAEVGSWWKLHMNVEK</sequence>
<proteinExistence type="predicted"/>